<accession>A0A183ID14</accession>
<feature type="repeat" description="HEAT" evidence="2">
    <location>
        <begin position="1"/>
        <end position="38"/>
    </location>
</feature>
<dbReference type="OrthoDB" id="5823381at2759"/>
<evidence type="ECO:0000313" key="3">
    <source>
        <dbReference type="EMBL" id="VDO94567.1"/>
    </source>
</evidence>
<protein>
    <submittedName>
        <fullName evidence="5">TOG domain-containing protein</fullName>
    </submittedName>
</protein>
<dbReference type="Proteomes" id="UP000270296">
    <property type="component" value="Unassembled WGS sequence"/>
</dbReference>
<keyword evidence="1" id="KW-0677">Repeat</keyword>
<dbReference type="PROSITE" id="PS50077">
    <property type="entry name" value="HEAT_REPEAT"/>
    <property type="match status" value="1"/>
</dbReference>
<sequence length="920" mass="101146">MPGLNKCLYDPMPEIRTVASKAIGTMVRIAGESCFREYIESLKQMLTSENSSVDRSGAAQGLSEVIAALGKSSLETTLPKVVNAVESDSSEPFVRDGYLMMFIYLPMVFGDDLIPYLSTIVPAIIKGLTDETEYVRDTALKAGQKIVVMYCEVAMPLLLPSLERGMFDGNWRIRFSSVQLLSELLYKITGLTGKMSTVGGEDDTFGTENCNQVILNAMGIEHRNYVLSGLYVNRSDSEYVVRQSANHIWKTVIVNTPKTLREILPVLFSLLLRCFVSSDVDRQQIAARCLGEIVSKLGDRILFDVIPALEEGITSKVAEERRGVCIALSEILRNTNKQIVLLISLSCFILIPVDLSHPEVRLAGSSTLCSLYSAVGSQALEDGLEPQSRATGLFEGQGGFAVHRVQGRRLFLFQSQSHFIQLAAFPANTTALARIAAKSGDALSKQLYKIMSVLYQRLADVIGDPDAVQQVSVFYYDYSATRNTPKAFLGRLTFNISIMAERILDVSIFLNFIACCNPLFQGLSLREQLDQISLLKHALNSVFSGYPPSRRLPGFQNSKTVQPILTILREGVVNGNATIRESSADLLCLVFSHCDTAALQPYVVSVTGPLIRVLGDRYAPSVRAAILKALISLLKQVDVLLKPFAPQLRSVFLKSLAEKSSSDVHLRAAEAIGCLIRIHMKPDLVIADTFSSRLRSPHTSTTQTLALESPRQRHLGFSLPGLSLLKKELLCSLVCSQVKLQLYASAFAADFQRLCSGLDTSSDWVAKHNCAVTIQVALMENAMNVTKYIEPVNCLLKFLTADRVCHIFIPIVDAGLRASAYLMNYELSNETAPDPKLSNAVARSINHSSLDIKLLTTEIVSYLSPLVTADPFVLKAFVFSMLNGTKESNSSVRVSSEEALVSLLRLRDGGEHCEVKYITV</sequence>
<reference evidence="3 4" key="2">
    <citation type="submission" date="2018-11" db="EMBL/GenBank/DDBJ databases">
        <authorList>
            <consortium name="Pathogen Informatics"/>
        </authorList>
    </citation>
    <scope>NUCLEOTIDE SEQUENCE [LARGE SCALE GENOMIC DNA]</scope>
</reference>
<evidence type="ECO:0000256" key="2">
    <source>
        <dbReference type="PROSITE-ProRule" id="PRU00103"/>
    </source>
</evidence>
<dbReference type="EMBL" id="UZAM01006848">
    <property type="protein sequence ID" value="VDO94567.1"/>
    <property type="molecule type" value="Genomic_DNA"/>
</dbReference>
<keyword evidence="4" id="KW-1185">Reference proteome</keyword>
<dbReference type="SUPFAM" id="SSF48371">
    <property type="entry name" value="ARM repeat"/>
    <property type="match status" value="2"/>
</dbReference>
<reference evidence="5" key="1">
    <citation type="submission" date="2016-06" db="UniProtKB">
        <authorList>
            <consortium name="WormBaseParasite"/>
        </authorList>
    </citation>
    <scope>IDENTIFICATION</scope>
</reference>
<name>A0A183ID14_9BILA</name>
<dbReference type="WBParaSite" id="SBAD_0000157901-mRNA-1">
    <property type="protein sequence ID" value="SBAD_0000157901-mRNA-1"/>
    <property type="gene ID" value="SBAD_0000157901"/>
</dbReference>
<dbReference type="AlphaFoldDB" id="A0A183ID14"/>
<dbReference type="GO" id="GO:0034198">
    <property type="term" value="P:cellular response to amino acid starvation"/>
    <property type="evidence" value="ECO:0007669"/>
    <property type="project" value="TreeGrafter"/>
</dbReference>
<dbReference type="Gene3D" id="1.25.10.10">
    <property type="entry name" value="Leucine-rich Repeat Variant"/>
    <property type="match status" value="3"/>
</dbReference>
<gene>
    <name evidence="3" type="ORF">SBAD_LOCUS1508</name>
</gene>
<dbReference type="GO" id="GO:0019887">
    <property type="term" value="F:protein kinase regulator activity"/>
    <property type="evidence" value="ECO:0007669"/>
    <property type="project" value="TreeGrafter"/>
</dbReference>
<dbReference type="PANTHER" id="PTHR23346">
    <property type="entry name" value="TRANSLATIONAL ACTIVATOR GCN1-RELATED"/>
    <property type="match status" value="1"/>
</dbReference>
<dbReference type="Pfam" id="PF25801">
    <property type="entry name" value="HEAT_GCN1_C_2"/>
    <property type="match status" value="1"/>
</dbReference>
<dbReference type="InterPro" id="IPR011989">
    <property type="entry name" value="ARM-like"/>
</dbReference>
<dbReference type="Pfam" id="PF24987">
    <property type="entry name" value="HEAT_EF3_N"/>
    <property type="match status" value="1"/>
</dbReference>
<proteinExistence type="predicted"/>
<dbReference type="InterPro" id="IPR016024">
    <property type="entry name" value="ARM-type_fold"/>
</dbReference>
<dbReference type="PANTHER" id="PTHR23346:SF7">
    <property type="entry name" value="STALLED RIBOSOME SENSOR GCN1"/>
    <property type="match status" value="1"/>
</dbReference>
<evidence type="ECO:0000313" key="4">
    <source>
        <dbReference type="Proteomes" id="UP000270296"/>
    </source>
</evidence>
<organism evidence="5">
    <name type="scientific">Soboliphyme baturini</name>
    <dbReference type="NCBI Taxonomy" id="241478"/>
    <lineage>
        <taxon>Eukaryota</taxon>
        <taxon>Metazoa</taxon>
        <taxon>Ecdysozoa</taxon>
        <taxon>Nematoda</taxon>
        <taxon>Enoplea</taxon>
        <taxon>Dorylaimia</taxon>
        <taxon>Dioctophymatida</taxon>
        <taxon>Dioctophymatoidea</taxon>
        <taxon>Soboliphymatidae</taxon>
        <taxon>Soboliphyme</taxon>
    </lineage>
</organism>
<dbReference type="GO" id="GO:0005829">
    <property type="term" value="C:cytosol"/>
    <property type="evidence" value="ECO:0007669"/>
    <property type="project" value="TreeGrafter"/>
</dbReference>
<dbReference type="InterPro" id="IPR021133">
    <property type="entry name" value="HEAT_type_2"/>
</dbReference>
<dbReference type="GO" id="GO:0006417">
    <property type="term" value="P:regulation of translation"/>
    <property type="evidence" value="ECO:0007669"/>
    <property type="project" value="TreeGrafter"/>
</dbReference>
<evidence type="ECO:0000313" key="5">
    <source>
        <dbReference type="WBParaSite" id="SBAD_0000157901-mRNA-1"/>
    </source>
</evidence>
<evidence type="ECO:0000256" key="1">
    <source>
        <dbReference type="ARBA" id="ARBA00022737"/>
    </source>
</evidence>